<evidence type="ECO:0000256" key="5">
    <source>
        <dbReference type="SAM" id="SignalP"/>
    </source>
</evidence>
<dbReference type="AlphaFoldDB" id="A0A9R1SA70"/>
<evidence type="ECO:0000256" key="1">
    <source>
        <dbReference type="ARBA" id="ARBA00009178"/>
    </source>
</evidence>
<dbReference type="EMBL" id="LT934116">
    <property type="protein sequence ID" value="VAH85394.1"/>
    <property type="molecule type" value="Genomic_DNA"/>
</dbReference>
<reference evidence="6 7" key="1">
    <citation type="submission" date="2017-09" db="EMBL/GenBank/DDBJ databases">
        <authorList>
            <consortium name="International Durum Wheat Genome Sequencing Consortium (IDWGSC)"/>
            <person name="Milanesi L."/>
        </authorList>
    </citation>
    <scope>NUCLEOTIDE SEQUENCE [LARGE SCALE GENOMIC DNA]</scope>
    <source>
        <strain evidence="7">cv. Svevo</strain>
    </source>
</reference>
<organism evidence="6 7">
    <name type="scientific">Triticum turgidum subsp. durum</name>
    <name type="common">Durum wheat</name>
    <name type="synonym">Triticum durum</name>
    <dbReference type="NCBI Taxonomy" id="4567"/>
    <lineage>
        <taxon>Eukaryota</taxon>
        <taxon>Viridiplantae</taxon>
        <taxon>Streptophyta</taxon>
        <taxon>Embryophyta</taxon>
        <taxon>Tracheophyta</taxon>
        <taxon>Spermatophyta</taxon>
        <taxon>Magnoliopsida</taxon>
        <taxon>Liliopsida</taxon>
        <taxon>Poales</taxon>
        <taxon>Poaceae</taxon>
        <taxon>BOP clade</taxon>
        <taxon>Pooideae</taxon>
        <taxon>Triticodae</taxon>
        <taxon>Triticeae</taxon>
        <taxon>Triticinae</taxon>
        <taxon>Triticum</taxon>
    </lineage>
</organism>
<sequence length="121" mass="12293">MDRKVCIFLVILVLAVLAGPGAKAAALDSGTGRIDAGAAVRQLMSASHSSSMKLDDGVVPELAVASMVDLEVHRRILAGAPVSPGALNPNKGVCTRSGGCGGMGNPYTGRGCNPYNFCPPK</sequence>
<proteinExistence type="inferred from homology"/>
<evidence type="ECO:0000256" key="4">
    <source>
        <dbReference type="ARBA" id="ARBA00023157"/>
    </source>
</evidence>
<feature type="signal peptide" evidence="5">
    <location>
        <begin position="1"/>
        <end position="18"/>
    </location>
</feature>
<dbReference type="PANTHER" id="PTHR34998">
    <property type="entry name" value="OS04G0357400 PROTEIN-RELATED"/>
    <property type="match status" value="1"/>
</dbReference>
<evidence type="ECO:0000313" key="6">
    <source>
        <dbReference type="EMBL" id="VAH85394.1"/>
    </source>
</evidence>
<keyword evidence="7" id="KW-1185">Reference proteome</keyword>
<dbReference type="Proteomes" id="UP000324705">
    <property type="component" value="Chromosome 3B"/>
</dbReference>
<keyword evidence="2" id="KW-0372">Hormone</keyword>
<dbReference type="PANTHER" id="PTHR34998:SF4">
    <property type="match status" value="1"/>
</dbReference>
<evidence type="ECO:0000313" key="7">
    <source>
        <dbReference type="Proteomes" id="UP000324705"/>
    </source>
</evidence>
<evidence type="ECO:0000256" key="3">
    <source>
        <dbReference type="ARBA" id="ARBA00022729"/>
    </source>
</evidence>
<feature type="chain" id="PRO_5040424183" evidence="5">
    <location>
        <begin position="19"/>
        <end position="121"/>
    </location>
</feature>
<accession>A0A9R1SA70</accession>
<dbReference type="InterPro" id="IPR008801">
    <property type="entry name" value="RALF"/>
</dbReference>
<dbReference type="Gramene" id="TRITD3Bv1G264060.1">
    <property type="protein sequence ID" value="TRITD3Bv1G264060.1"/>
    <property type="gene ID" value="TRITD3Bv1G264060"/>
</dbReference>
<dbReference type="Pfam" id="PF05498">
    <property type="entry name" value="RALF"/>
    <property type="match status" value="1"/>
</dbReference>
<gene>
    <name evidence="6" type="ORF">TRITD_3Bv1G264060</name>
</gene>
<dbReference type="OMA" id="PNKGVCT"/>
<comment type="similarity">
    <text evidence="1">Belongs to the plant rapid alkalinization factor (RALF) family.</text>
</comment>
<protein>
    <submittedName>
        <fullName evidence="6">Uncharacterized protein</fullName>
    </submittedName>
</protein>
<dbReference type="GO" id="GO:0005179">
    <property type="term" value="F:hormone activity"/>
    <property type="evidence" value="ECO:0007669"/>
    <property type="project" value="UniProtKB-KW"/>
</dbReference>
<evidence type="ECO:0000256" key="2">
    <source>
        <dbReference type="ARBA" id="ARBA00022702"/>
    </source>
</evidence>
<name>A0A9R1SA70_TRITD</name>
<keyword evidence="3 5" id="KW-0732">Signal</keyword>
<keyword evidence="4" id="KW-1015">Disulfide bond</keyword>